<dbReference type="EMBL" id="JAVRHN010000008">
    <property type="protein sequence ID" value="MDT0687028.1"/>
    <property type="molecule type" value="Genomic_DNA"/>
</dbReference>
<dbReference type="Proteomes" id="UP001253848">
    <property type="component" value="Unassembled WGS sequence"/>
</dbReference>
<proteinExistence type="predicted"/>
<accession>A0ABU3DTQ2</accession>
<dbReference type="RefSeq" id="WP_311500333.1">
    <property type="nucleotide sequence ID" value="NZ_JAVRHN010000008.1"/>
</dbReference>
<evidence type="ECO:0008006" key="3">
    <source>
        <dbReference type="Google" id="ProtNLM"/>
    </source>
</evidence>
<evidence type="ECO:0000313" key="1">
    <source>
        <dbReference type="EMBL" id="MDT0687028.1"/>
    </source>
</evidence>
<name>A0ABU3DTQ2_9FLAO</name>
<reference evidence="1 2" key="1">
    <citation type="submission" date="2023-09" db="EMBL/GenBank/DDBJ databases">
        <authorList>
            <person name="Rey-Velasco X."/>
        </authorList>
    </citation>
    <scope>NUCLEOTIDE SEQUENCE [LARGE SCALE GENOMIC DNA]</scope>
    <source>
        <strain evidence="1 2">F225</strain>
    </source>
</reference>
<evidence type="ECO:0000313" key="2">
    <source>
        <dbReference type="Proteomes" id="UP001253848"/>
    </source>
</evidence>
<keyword evidence="2" id="KW-1185">Reference proteome</keyword>
<organism evidence="1 2">
    <name type="scientific">Autumnicola psychrophila</name>
    <dbReference type="NCBI Taxonomy" id="3075592"/>
    <lineage>
        <taxon>Bacteria</taxon>
        <taxon>Pseudomonadati</taxon>
        <taxon>Bacteroidota</taxon>
        <taxon>Flavobacteriia</taxon>
        <taxon>Flavobacteriales</taxon>
        <taxon>Flavobacteriaceae</taxon>
        <taxon>Autumnicola</taxon>
    </lineage>
</organism>
<gene>
    <name evidence="1" type="ORF">RM541_11695</name>
</gene>
<comment type="caution">
    <text evidence="1">The sequence shown here is derived from an EMBL/GenBank/DDBJ whole genome shotgun (WGS) entry which is preliminary data.</text>
</comment>
<protein>
    <recommendedName>
        <fullName evidence="3">DUF481 domain-containing protein</fullName>
    </recommendedName>
</protein>
<sequence>MLSQETLTDINIEEEIEVNEINVLQDRVSVFVDCNSCDGSFIRQQIDFVNHVRDPQLAEIHIFITSQGTASGGETFTLSFIGQERFKEMNTTLTYTSIQTNTREEERIGLNKIIKLGLVPYIVKTSLVNSIDVEFNAQPVESRPQNDAWNNWIFEVYGGVNFDKETSRGSLDIRYGFYADYVTETWRIGMRPFFNYNQETYVKDGEDVRSILHRDGFDGKVVRSISNHWSLGAFLDIDSNSFENLDLEYRIAPAIEYSLLPYKVALRKEYTIAYSVGYLYRDYIEETIFGQLDETLYNQSLKFEVRVLQPWGSVRAGLEGSNYFHDFSKNRISFEGNLSIRVFKGLSFNFSSDYDYVQDQLSLPRGDASLEEVLLGQRQLATSYGLSLSAGFSYSFGSIYNNVVNTRL</sequence>